<keyword evidence="2" id="KW-0378">Hydrolase</keyword>
<gene>
    <name evidence="2" type="ORF">KQI42_09860</name>
</gene>
<dbReference type="EMBL" id="JAHLPM010000007">
    <property type="protein sequence ID" value="MBU5438315.1"/>
    <property type="molecule type" value="Genomic_DNA"/>
</dbReference>
<name>A0ABS6E5W5_9FIRM</name>
<dbReference type="GO" id="GO:0016787">
    <property type="term" value="F:hydrolase activity"/>
    <property type="evidence" value="ECO:0007669"/>
    <property type="project" value="UniProtKB-KW"/>
</dbReference>
<comment type="cofactor">
    <cofactor evidence="1">
        <name>Mg(2+)</name>
        <dbReference type="ChEBI" id="CHEBI:18420"/>
    </cofactor>
</comment>
<dbReference type="Pfam" id="PF03838">
    <property type="entry name" value="RecU"/>
    <property type="match status" value="1"/>
</dbReference>
<evidence type="ECO:0000313" key="3">
    <source>
        <dbReference type="Proteomes" id="UP000749471"/>
    </source>
</evidence>
<protein>
    <submittedName>
        <fullName evidence="2">Holliday junction resolvase RecU</fullName>
        <ecNumber evidence="2">3.1.22.4</ecNumber>
    </submittedName>
</protein>
<comment type="caution">
    <text evidence="2">The sequence shown here is derived from an EMBL/GenBank/DDBJ whole genome shotgun (WGS) entry which is preliminary data.</text>
</comment>
<proteinExistence type="predicted"/>
<accession>A0ABS6E5W5</accession>
<organism evidence="2 3">
    <name type="scientific">Tissierella simiarum</name>
    <dbReference type="NCBI Taxonomy" id="2841534"/>
    <lineage>
        <taxon>Bacteria</taxon>
        <taxon>Bacillati</taxon>
        <taxon>Bacillota</taxon>
        <taxon>Tissierellia</taxon>
        <taxon>Tissierellales</taxon>
        <taxon>Tissierellaceae</taxon>
        <taxon>Tissierella</taxon>
    </lineage>
</organism>
<reference evidence="2 3" key="1">
    <citation type="submission" date="2021-06" db="EMBL/GenBank/DDBJ databases">
        <authorList>
            <person name="Sun Q."/>
            <person name="Li D."/>
        </authorList>
    </citation>
    <scope>NUCLEOTIDE SEQUENCE [LARGE SCALE GENOMIC DNA]</scope>
    <source>
        <strain evidence="2 3">MSJ-40</strain>
    </source>
</reference>
<dbReference type="RefSeq" id="WP_216519327.1">
    <property type="nucleotide sequence ID" value="NZ_JAHLPM010000007.1"/>
</dbReference>
<keyword evidence="3" id="KW-1185">Reference proteome</keyword>
<dbReference type="EC" id="3.1.22.4" evidence="2"/>
<evidence type="ECO:0000313" key="2">
    <source>
        <dbReference type="EMBL" id="MBU5438315.1"/>
    </source>
</evidence>
<evidence type="ECO:0000256" key="1">
    <source>
        <dbReference type="ARBA" id="ARBA00001946"/>
    </source>
</evidence>
<sequence length="181" mass="20965">MQYNQQKARRRYQNSVNNAQGHFFEGYIKVACAIYRDDKRAEIEKTPEPFRVMKKHQDGTFTGRFTAHAQPDFQGTLNGGRSICFEAKCTTTDRMKRSVLTDTQMEALEYHSQLGAVAGVCIGIQNKFFFIPWEAWQDMKKIYGRQYVTAEDVEQYRVKFTGAVMFLDYVHDGAKFALKLT</sequence>
<dbReference type="Proteomes" id="UP000749471">
    <property type="component" value="Unassembled WGS sequence"/>
</dbReference>
<dbReference type="InterPro" id="IPR004612">
    <property type="entry name" value="Resolv_RecU"/>
</dbReference>